<dbReference type="EMBL" id="MU154760">
    <property type="protein sequence ID" value="KAF9487637.1"/>
    <property type="molecule type" value="Genomic_DNA"/>
</dbReference>
<feature type="region of interest" description="Disordered" evidence="8">
    <location>
        <begin position="258"/>
        <end position="284"/>
    </location>
</feature>
<keyword evidence="11" id="KW-1185">Reference proteome</keyword>
<dbReference type="Pfam" id="PF01544">
    <property type="entry name" value="CorA"/>
    <property type="match status" value="1"/>
</dbReference>
<feature type="region of interest" description="Disordered" evidence="8">
    <location>
        <begin position="1"/>
        <end position="22"/>
    </location>
</feature>
<dbReference type="InterPro" id="IPR045861">
    <property type="entry name" value="CorA_cytoplasmic_dom"/>
</dbReference>
<reference evidence="10" key="1">
    <citation type="submission" date="2020-11" db="EMBL/GenBank/DDBJ databases">
        <authorList>
            <consortium name="DOE Joint Genome Institute"/>
            <person name="Ahrendt S."/>
            <person name="Riley R."/>
            <person name="Andreopoulos W."/>
            <person name="Labutti K."/>
            <person name="Pangilinan J."/>
            <person name="Ruiz-Duenas F.J."/>
            <person name="Barrasa J.M."/>
            <person name="Sanchez-Garcia M."/>
            <person name="Camarero S."/>
            <person name="Miyauchi S."/>
            <person name="Serrano A."/>
            <person name="Linde D."/>
            <person name="Babiker R."/>
            <person name="Drula E."/>
            <person name="Ayuso-Fernandez I."/>
            <person name="Pacheco R."/>
            <person name="Padilla G."/>
            <person name="Ferreira P."/>
            <person name="Barriuso J."/>
            <person name="Kellner H."/>
            <person name="Castanera R."/>
            <person name="Alfaro M."/>
            <person name="Ramirez L."/>
            <person name="Pisabarro A.G."/>
            <person name="Kuo A."/>
            <person name="Tritt A."/>
            <person name="Lipzen A."/>
            <person name="He G."/>
            <person name="Yan M."/>
            <person name="Ng V."/>
            <person name="Cullen D."/>
            <person name="Martin F."/>
            <person name="Rosso M.-N."/>
            <person name="Henrissat B."/>
            <person name="Hibbett D."/>
            <person name="Martinez A.T."/>
            <person name="Grigoriev I.V."/>
        </authorList>
    </citation>
    <scope>NUCLEOTIDE SEQUENCE</scope>
    <source>
        <strain evidence="10">ATCC 90797</strain>
    </source>
</reference>
<comment type="caution">
    <text evidence="10">The sequence shown here is derived from an EMBL/GenBank/DDBJ whole genome shotgun (WGS) entry which is preliminary data.</text>
</comment>
<gene>
    <name evidence="10" type="ORF">BDN71DRAFT_616185</name>
</gene>
<feature type="compositionally biased region" description="Polar residues" evidence="8">
    <location>
        <begin position="261"/>
        <end position="273"/>
    </location>
</feature>
<evidence type="ECO:0000256" key="1">
    <source>
        <dbReference type="ARBA" id="ARBA00004651"/>
    </source>
</evidence>
<dbReference type="Proteomes" id="UP000807025">
    <property type="component" value="Unassembled WGS sequence"/>
</dbReference>
<dbReference type="GO" id="GO:0015095">
    <property type="term" value="F:magnesium ion transmembrane transporter activity"/>
    <property type="evidence" value="ECO:0007669"/>
    <property type="project" value="TreeGrafter"/>
</dbReference>
<dbReference type="Gene3D" id="3.30.460.20">
    <property type="entry name" value="CorA soluble domain-like"/>
    <property type="match status" value="1"/>
</dbReference>
<dbReference type="GO" id="GO:0000287">
    <property type="term" value="F:magnesium ion binding"/>
    <property type="evidence" value="ECO:0007669"/>
    <property type="project" value="TreeGrafter"/>
</dbReference>
<dbReference type="Gene3D" id="1.20.58.340">
    <property type="entry name" value="Magnesium transport protein CorA, transmembrane region"/>
    <property type="match status" value="2"/>
</dbReference>
<dbReference type="AlphaFoldDB" id="A0A9P5ZHR9"/>
<feature type="transmembrane region" description="Helical" evidence="9">
    <location>
        <begin position="606"/>
        <end position="625"/>
    </location>
</feature>
<protein>
    <submittedName>
        <fullName evidence="10">Uncharacterized protein</fullName>
    </submittedName>
</protein>
<dbReference type="InterPro" id="IPR002523">
    <property type="entry name" value="MgTranspt_CorA/ZnTranspt_ZntB"/>
</dbReference>
<evidence type="ECO:0000256" key="4">
    <source>
        <dbReference type="ARBA" id="ARBA00022475"/>
    </source>
</evidence>
<proteinExistence type="inferred from homology"/>
<dbReference type="GO" id="GO:0050897">
    <property type="term" value="F:cobalt ion binding"/>
    <property type="evidence" value="ECO:0007669"/>
    <property type="project" value="TreeGrafter"/>
</dbReference>
<evidence type="ECO:0000256" key="7">
    <source>
        <dbReference type="ARBA" id="ARBA00023136"/>
    </source>
</evidence>
<feature type="region of interest" description="Disordered" evidence="8">
    <location>
        <begin position="371"/>
        <end position="393"/>
    </location>
</feature>
<sequence length="689" mass="78554">MPRENSFSDSDGRSLTPDLSDLSDHEDFVASRISLAIPGGGTPEVNHVQSPIQRVASPIMSHRTHRTARSQAVSPVAHRAIIAPKERFRKVVRKVIALHRSTSNFSYARFGVGDEPGIDPRRDSAYINWGHIQQDCVIQVNDYSSLRSSFGMMTNKEFIGMMQSDAASERESWVKVRWINIAGISWDVLSAVALRYDMHPLALEDVLHQRDQSRSKADYYHKHLFLRVLCHELLDPDDDSNYIPPHAAVQRSHNFHPARGSTLTEIPRSTSPAPFTPEDREHREHQALDDSLVKEEVGITVEGVPNGEFGTLKAGDVERDNTLFGTETPFKRRSWRRTKSAMSSVMDVEKGAPPTKKVAFQEHAKHVAREGRAKTKLAKYAESEERHDERKQAERNATIEELKRGERVNVKVYPMFMFLYKDGTFITIHPSPDASFTDPIVNRLRQPDTLLRKSADASLLLQSILDLIVDQALEVIDAYHYKIKKFERDILLKPKMRTVRNLHILSGDLILHKRTLEPIKTIVYGLRRYDQDRCAALAEANSNSSGKREPVVGFMTHKSQIYLADVYDHMAYILTSLEMFAGIAENLIDYTFNMASYEMNEVMRRLTLATIIFLPLTLLTGYFGMNFEFMWTIQHGHSDLIFWIIALPVMAIVLPIFIAPDIVRIVHYCKKKMTAQRAKRSVKDSYKSA</sequence>
<keyword evidence="4" id="KW-1003">Cell membrane</keyword>
<organism evidence="10 11">
    <name type="scientific">Pleurotus eryngii</name>
    <name type="common">Boletus of the steppes</name>
    <dbReference type="NCBI Taxonomy" id="5323"/>
    <lineage>
        <taxon>Eukaryota</taxon>
        <taxon>Fungi</taxon>
        <taxon>Dikarya</taxon>
        <taxon>Basidiomycota</taxon>
        <taxon>Agaricomycotina</taxon>
        <taxon>Agaricomycetes</taxon>
        <taxon>Agaricomycetidae</taxon>
        <taxon>Agaricales</taxon>
        <taxon>Pleurotineae</taxon>
        <taxon>Pleurotaceae</taxon>
        <taxon>Pleurotus</taxon>
    </lineage>
</organism>
<dbReference type="GO" id="GO:0005886">
    <property type="term" value="C:plasma membrane"/>
    <property type="evidence" value="ECO:0007669"/>
    <property type="project" value="UniProtKB-SubCell"/>
</dbReference>
<evidence type="ECO:0000256" key="3">
    <source>
        <dbReference type="ARBA" id="ARBA00022448"/>
    </source>
</evidence>
<keyword evidence="7 9" id="KW-0472">Membrane</keyword>
<keyword evidence="5 9" id="KW-0812">Transmembrane</keyword>
<evidence type="ECO:0000313" key="11">
    <source>
        <dbReference type="Proteomes" id="UP000807025"/>
    </source>
</evidence>
<dbReference type="PANTHER" id="PTHR46494">
    <property type="entry name" value="CORA FAMILY METAL ION TRANSPORTER (EUROFUNG)"/>
    <property type="match status" value="1"/>
</dbReference>
<comment type="subcellular location">
    <subcellularLocation>
        <location evidence="1">Cell membrane</location>
        <topology evidence="1">Multi-pass membrane protein</topology>
    </subcellularLocation>
</comment>
<feature type="region of interest" description="Disordered" evidence="8">
    <location>
        <begin position="334"/>
        <end position="354"/>
    </location>
</feature>
<accession>A0A9P5ZHR9</accession>
<dbReference type="GO" id="GO:0015087">
    <property type="term" value="F:cobalt ion transmembrane transporter activity"/>
    <property type="evidence" value="ECO:0007669"/>
    <property type="project" value="TreeGrafter"/>
</dbReference>
<dbReference type="SUPFAM" id="SSF144083">
    <property type="entry name" value="Magnesium transport protein CorA, transmembrane region"/>
    <property type="match status" value="1"/>
</dbReference>
<evidence type="ECO:0000256" key="9">
    <source>
        <dbReference type="SAM" id="Phobius"/>
    </source>
</evidence>
<keyword evidence="6 9" id="KW-1133">Transmembrane helix</keyword>
<evidence type="ECO:0000256" key="5">
    <source>
        <dbReference type="ARBA" id="ARBA00022692"/>
    </source>
</evidence>
<evidence type="ECO:0000256" key="8">
    <source>
        <dbReference type="SAM" id="MobiDB-lite"/>
    </source>
</evidence>
<feature type="transmembrane region" description="Helical" evidence="9">
    <location>
        <begin position="640"/>
        <end position="663"/>
    </location>
</feature>
<evidence type="ECO:0000256" key="2">
    <source>
        <dbReference type="ARBA" id="ARBA00009765"/>
    </source>
</evidence>
<dbReference type="InterPro" id="IPR045863">
    <property type="entry name" value="CorA_TM1_TM2"/>
</dbReference>
<dbReference type="PANTHER" id="PTHR46494:SF1">
    <property type="entry name" value="CORA FAMILY METAL ION TRANSPORTER (EUROFUNG)"/>
    <property type="match status" value="1"/>
</dbReference>
<dbReference type="OrthoDB" id="165352at2759"/>
<comment type="similarity">
    <text evidence="2">Belongs to the CorA metal ion transporter (MIT) (TC 1.A.35) family.</text>
</comment>
<dbReference type="SUPFAM" id="SSF143865">
    <property type="entry name" value="CorA soluble domain-like"/>
    <property type="match status" value="1"/>
</dbReference>
<evidence type="ECO:0000313" key="10">
    <source>
        <dbReference type="EMBL" id="KAF9487637.1"/>
    </source>
</evidence>
<name>A0A9P5ZHR9_PLEER</name>
<evidence type="ECO:0000256" key="6">
    <source>
        <dbReference type="ARBA" id="ARBA00022989"/>
    </source>
</evidence>
<keyword evidence="3" id="KW-0813">Transport</keyword>